<evidence type="ECO:0000256" key="1">
    <source>
        <dbReference type="SAM" id="MobiDB-lite"/>
    </source>
</evidence>
<protein>
    <submittedName>
        <fullName evidence="3">Tash-like protein, putative</fullName>
    </submittedName>
</protein>
<dbReference type="Pfam" id="PF07708">
    <property type="entry name" value="Tash_PEST"/>
    <property type="match status" value="1"/>
</dbReference>
<dbReference type="AlphaFoldDB" id="A0A3B0MMJ8"/>
<evidence type="ECO:0000313" key="3">
    <source>
        <dbReference type="EMBL" id="SVP88753.1"/>
    </source>
</evidence>
<evidence type="ECO:0000313" key="4">
    <source>
        <dbReference type="EMBL" id="SVP89904.1"/>
    </source>
</evidence>
<feature type="compositionally biased region" description="Basic and acidic residues" evidence="1">
    <location>
        <begin position="180"/>
        <end position="192"/>
    </location>
</feature>
<proteinExistence type="predicted"/>
<name>A0A3B0MMJ8_THEAN</name>
<dbReference type="InterPro" id="IPR011695">
    <property type="entry name" value="Tash_PEST_motif"/>
</dbReference>
<sequence length="231" mass="27108">MVQVNTLCLFYTLIIYCIKIVSSNELEINQIGESRCRTVTVVHDGVTRVLIYPSIRKPIRLIRDLNNVIWMGHPEESLRCLTIITFSWSVKAILFIEVNNAVNIDVFFLRKHMNWYKNITRKECKVEYRCFVDIAKDHLEKTGETIKPQLPFIVPEKVPKTKPKKEKKREYPFEMDDTEEPTKKKIPTHTELEPETIPVEIESDEEEDEVEVDVLNVSRPDESDEQSEQND</sequence>
<organism evidence="3">
    <name type="scientific">Theileria annulata</name>
    <dbReference type="NCBI Taxonomy" id="5874"/>
    <lineage>
        <taxon>Eukaryota</taxon>
        <taxon>Sar</taxon>
        <taxon>Alveolata</taxon>
        <taxon>Apicomplexa</taxon>
        <taxon>Aconoidasida</taxon>
        <taxon>Piroplasmida</taxon>
        <taxon>Theileriidae</taxon>
        <taxon>Theileria</taxon>
    </lineage>
</organism>
<gene>
    <name evidence="3" type="ORF">TAT_000060900</name>
    <name evidence="4" type="ORF">TAV_000060600</name>
</gene>
<feature type="region of interest" description="Disordered" evidence="1">
    <location>
        <begin position="161"/>
        <end position="231"/>
    </location>
</feature>
<dbReference type="EMBL" id="UIVS01000001">
    <property type="protein sequence ID" value="SVP89904.1"/>
    <property type="molecule type" value="Genomic_DNA"/>
</dbReference>
<feature type="compositionally biased region" description="Acidic residues" evidence="1">
    <location>
        <begin position="222"/>
        <end position="231"/>
    </location>
</feature>
<accession>A0A3B0MMJ8</accession>
<evidence type="ECO:0000256" key="2">
    <source>
        <dbReference type="SAM" id="SignalP"/>
    </source>
</evidence>
<feature type="chain" id="PRO_5036335373" evidence="2">
    <location>
        <begin position="24"/>
        <end position="231"/>
    </location>
</feature>
<feature type="compositionally biased region" description="Acidic residues" evidence="1">
    <location>
        <begin position="201"/>
        <end position="212"/>
    </location>
</feature>
<keyword evidence="2" id="KW-0732">Signal</keyword>
<dbReference type="EMBL" id="UIVT01000001">
    <property type="protein sequence ID" value="SVP88753.1"/>
    <property type="molecule type" value="Genomic_DNA"/>
</dbReference>
<feature type="signal peptide" evidence="2">
    <location>
        <begin position="1"/>
        <end position="23"/>
    </location>
</feature>
<dbReference type="VEuPathDB" id="PiroplasmaDB:TA03120"/>
<reference evidence="3" key="1">
    <citation type="submission" date="2018-07" db="EMBL/GenBank/DDBJ databases">
        <authorList>
            <person name="Quirk P.G."/>
            <person name="Krulwich T.A."/>
        </authorList>
    </citation>
    <scope>NUCLEOTIDE SEQUENCE</scope>
    <source>
        <strain evidence="3">Anand</strain>
    </source>
</reference>